<dbReference type="OrthoDB" id="2133190at2759"/>
<evidence type="ECO:0000313" key="4">
    <source>
        <dbReference type="Proteomes" id="UP000799766"/>
    </source>
</evidence>
<dbReference type="SMART" id="SM00353">
    <property type="entry name" value="HLH"/>
    <property type="match status" value="1"/>
</dbReference>
<dbReference type="GO" id="GO:0046983">
    <property type="term" value="F:protein dimerization activity"/>
    <property type="evidence" value="ECO:0007669"/>
    <property type="project" value="InterPro"/>
</dbReference>
<dbReference type="Gene3D" id="4.10.280.10">
    <property type="entry name" value="Helix-loop-helix DNA-binding domain"/>
    <property type="match status" value="1"/>
</dbReference>
<feature type="region of interest" description="Disordered" evidence="1">
    <location>
        <begin position="95"/>
        <end position="189"/>
    </location>
</feature>
<accession>A0A6A6NTE7</accession>
<dbReference type="AlphaFoldDB" id="A0A6A6NTE7"/>
<proteinExistence type="predicted"/>
<dbReference type="InterPro" id="IPR036638">
    <property type="entry name" value="HLH_DNA-bd_sf"/>
</dbReference>
<dbReference type="SUPFAM" id="SSF47459">
    <property type="entry name" value="HLH, helix-loop-helix DNA-binding domain"/>
    <property type="match status" value="1"/>
</dbReference>
<dbReference type="PANTHER" id="PTHR47336:SF2">
    <property type="entry name" value="TRANSCRIPTION FACTOR HMS1-RELATED"/>
    <property type="match status" value="1"/>
</dbReference>
<organism evidence="3 4">
    <name type="scientific">Lineolata rhizophorae</name>
    <dbReference type="NCBI Taxonomy" id="578093"/>
    <lineage>
        <taxon>Eukaryota</taxon>
        <taxon>Fungi</taxon>
        <taxon>Dikarya</taxon>
        <taxon>Ascomycota</taxon>
        <taxon>Pezizomycotina</taxon>
        <taxon>Dothideomycetes</taxon>
        <taxon>Dothideomycetes incertae sedis</taxon>
        <taxon>Lineolatales</taxon>
        <taxon>Lineolataceae</taxon>
        <taxon>Lineolata</taxon>
    </lineage>
</organism>
<evidence type="ECO:0000256" key="1">
    <source>
        <dbReference type="SAM" id="MobiDB-lite"/>
    </source>
</evidence>
<evidence type="ECO:0000313" key="3">
    <source>
        <dbReference type="EMBL" id="KAF2454714.1"/>
    </source>
</evidence>
<dbReference type="Proteomes" id="UP000799766">
    <property type="component" value="Unassembled WGS sequence"/>
</dbReference>
<evidence type="ECO:0000259" key="2">
    <source>
        <dbReference type="PROSITE" id="PS50888"/>
    </source>
</evidence>
<dbReference type="EMBL" id="MU001690">
    <property type="protein sequence ID" value="KAF2454714.1"/>
    <property type="molecule type" value="Genomic_DNA"/>
</dbReference>
<gene>
    <name evidence="3" type="ORF">BDY21DRAFT_373960</name>
</gene>
<feature type="domain" description="BHLH" evidence="2">
    <location>
        <begin position="208"/>
        <end position="272"/>
    </location>
</feature>
<keyword evidence="4" id="KW-1185">Reference proteome</keyword>
<sequence>MSEGSLNGWPPFYDTAPITPPVVGSGAQVFPFQYEPLGKQAFTPEAVRRYYFQRLKNPSELRNTVDQTFSAPSFPDQKLNPVWDEDMILEQQSPELDLSPKSAGLTEDTIATPPDMTDDSNQMGHIMIPAHSTPPSPSPSLESPTTIAVRDVNPDQEQRPKRKRGRPRIHRTTSTASTASNSSSGNSYGRTVAAARRNSHINHNHANAHRVPHNQVERKYREGLNAELERLRQAIPTLPKPRPGAEDSNAPGAPKPSKATVLAAAIDYIKFLEDQVDYVSKECDRLRGVASLVQFAGARQTGVATAAAAAGLRSPLATSR</sequence>
<feature type="compositionally biased region" description="Basic residues" evidence="1">
    <location>
        <begin position="160"/>
        <end position="171"/>
    </location>
</feature>
<feature type="region of interest" description="Disordered" evidence="1">
    <location>
        <begin position="236"/>
        <end position="256"/>
    </location>
</feature>
<dbReference type="CDD" id="cd11395">
    <property type="entry name" value="bHLHzip_SREBP_like"/>
    <property type="match status" value="1"/>
</dbReference>
<dbReference type="Pfam" id="PF00010">
    <property type="entry name" value="HLH"/>
    <property type="match status" value="1"/>
</dbReference>
<dbReference type="InterPro" id="IPR052099">
    <property type="entry name" value="Regulatory_TF_Diverse"/>
</dbReference>
<feature type="compositionally biased region" description="Low complexity" evidence="1">
    <location>
        <begin position="172"/>
        <end position="189"/>
    </location>
</feature>
<dbReference type="InterPro" id="IPR011598">
    <property type="entry name" value="bHLH_dom"/>
</dbReference>
<reference evidence="3" key="1">
    <citation type="journal article" date="2020" name="Stud. Mycol.">
        <title>101 Dothideomycetes genomes: a test case for predicting lifestyles and emergence of pathogens.</title>
        <authorList>
            <person name="Haridas S."/>
            <person name="Albert R."/>
            <person name="Binder M."/>
            <person name="Bloem J."/>
            <person name="Labutti K."/>
            <person name="Salamov A."/>
            <person name="Andreopoulos B."/>
            <person name="Baker S."/>
            <person name="Barry K."/>
            <person name="Bills G."/>
            <person name="Bluhm B."/>
            <person name="Cannon C."/>
            <person name="Castanera R."/>
            <person name="Culley D."/>
            <person name="Daum C."/>
            <person name="Ezra D."/>
            <person name="Gonzalez J."/>
            <person name="Henrissat B."/>
            <person name="Kuo A."/>
            <person name="Liang C."/>
            <person name="Lipzen A."/>
            <person name="Lutzoni F."/>
            <person name="Magnuson J."/>
            <person name="Mondo S."/>
            <person name="Nolan M."/>
            <person name="Ohm R."/>
            <person name="Pangilinan J."/>
            <person name="Park H.-J."/>
            <person name="Ramirez L."/>
            <person name="Alfaro M."/>
            <person name="Sun H."/>
            <person name="Tritt A."/>
            <person name="Yoshinaga Y."/>
            <person name="Zwiers L.-H."/>
            <person name="Turgeon B."/>
            <person name="Goodwin S."/>
            <person name="Spatafora J."/>
            <person name="Crous P."/>
            <person name="Grigoriev I."/>
        </authorList>
    </citation>
    <scope>NUCLEOTIDE SEQUENCE</scope>
    <source>
        <strain evidence="3">ATCC 16933</strain>
    </source>
</reference>
<name>A0A6A6NTE7_9PEZI</name>
<protein>
    <recommendedName>
        <fullName evidence="2">BHLH domain-containing protein</fullName>
    </recommendedName>
</protein>
<dbReference type="PANTHER" id="PTHR47336">
    <property type="entry name" value="TRANSCRIPTION FACTOR HMS1-RELATED"/>
    <property type="match status" value="1"/>
</dbReference>
<dbReference type="PROSITE" id="PS50888">
    <property type="entry name" value="BHLH"/>
    <property type="match status" value="1"/>
</dbReference>